<keyword evidence="5" id="KW-0812">Transmembrane</keyword>
<dbReference type="PANTHER" id="PTHR46779">
    <property type="entry name" value="BETA-1,6-GALACTOSYLTRANSFERASE GALT29A"/>
    <property type="match status" value="1"/>
</dbReference>
<keyword evidence="4" id="KW-0808">Transferase</keyword>
<dbReference type="HOGENOM" id="CLU_044787_0_0_1"/>
<comment type="subcellular location">
    <subcellularLocation>
        <location evidence="1">Golgi apparatus membrane</location>
        <topology evidence="1">Single-pass type II membrane protein</topology>
    </subcellularLocation>
</comment>
<keyword evidence="3" id="KW-0328">Glycosyltransferase</keyword>
<evidence type="ECO:0000256" key="10">
    <source>
        <dbReference type="ARBA" id="ARBA00023180"/>
    </source>
</evidence>
<dbReference type="Proteomes" id="UP000004995">
    <property type="component" value="Unassembled WGS sequence"/>
</dbReference>
<reference evidence="12" key="3">
    <citation type="submission" date="2018-08" db="UniProtKB">
        <authorList>
            <consortium name="EnsemblPlants"/>
        </authorList>
    </citation>
    <scope>IDENTIFICATION</scope>
    <source>
        <strain evidence="12">Yugu1</strain>
    </source>
</reference>
<evidence type="ECO:0000313" key="11">
    <source>
        <dbReference type="EMBL" id="RCV37071.1"/>
    </source>
</evidence>
<reference evidence="11 13" key="1">
    <citation type="journal article" date="2012" name="Nat. Biotechnol.">
        <title>Reference genome sequence of the model plant Setaria.</title>
        <authorList>
            <person name="Bennetzen J.L."/>
            <person name="Schmutz J."/>
            <person name="Wang H."/>
            <person name="Percifield R."/>
            <person name="Hawkins J."/>
            <person name="Pontaroli A.C."/>
            <person name="Estep M."/>
            <person name="Feng L."/>
            <person name="Vaughn J.N."/>
            <person name="Grimwood J."/>
            <person name="Jenkins J."/>
            <person name="Barry K."/>
            <person name="Lindquist E."/>
            <person name="Hellsten U."/>
            <person name="Deshpande S."/>
            <person name="Wang X."/>
            <person name="Wu X."/>
            <person name="Mitros T."/>
            <person name="Triplett J."/>
            <person name="Yang X."/>
            <person name="Ye C.Y."/>
            <person name="Mauro-Herrera M."/>
            <person name="Wang L."/>
            <person name="Li P."/>
            <person name="Sharma M."/>
            <person name="Sharma R."/>
            <person name="Ronald P.C."/>
            <person name="Panaud O."/>
            <person name="Kellogg E.A."/>
            <person name="Brutnell T.P."/>
            <person name="Doust A.N."/>
            <person name="Tuskan G.A."/>
            <person name="Rokhsar D."/>
            <person name="Devos K.M."/>
        </authorList>
    </citation>
    <scope>NUCLEOTIDE SEQUENCE [LARGE SCALE GENOMIC DNA]</scope>
    <source>
        <strain evidence="13">cv. Yugu1</strain>
        <strain evidence="11">Yugu1</strain>
    </source>
</reference>
<keyword evidence="13" id="KW-1185">Reference proteome</keyword>
<keyword evidence="7" id="KW-1133">Transmembrane helix</keyword>
<dbReference type="EMBL" id="AGNK02004623">
    <property type="status" value="NOT_ANNOTATED_CDS"/>
    <property type="molecule type" value="Genomic_DNA"/>
</dbReference>
<dbReference type="GeneID" id="101753470"/>
<evidence type="ECO:0000256" key="2">
    <source>
        <dbReference type="ARBA" id="ARBA00006003"/>
    </source>
</evidence>
<evidence type="ECO:0000256" key="8">
    <source>
        <dbReference type="ARBA" id="ARBA00023034"/>
    </source>
</evidence>
<dbReference type="eggNOG" id="KOG2692">
    <property type="taxonomic scope" value="Eukaryota"/>
</dbReference>
<dbReference type="KEGG" id="sita:101753470"/>
<dbReference type="CDD" id="cd19952">
    <property type="entry name" value="GT29"/>
    <property type="match status" value="1"/>
</dbReference>
<dbReference type="GO" id="GO:0000139">
    <property type="term" value="C:Golgi membrane"/>
    <property type="evidence" value="ECO:0000318"/>
    <property type="project" value="GO_Central"/>
</dbReference>
<evidence type="ECO:0000256" key="1">
    <source>
        <dbReference type="ARBA" id="ARBA00004323"/>
    </source>
</evidence>
<dbReference type="Gene3D" id="3.90.1480.20">
    <property type="entry name" value="Glycosyl transferase family 29"/>
    <property type="match status" value="1"/>
</dbReference>
<evidence type="ECO:0000313" key="13">
    <source>
        <dbReference type="Proteomes" id="UP000004995"/>
    </source>
</evidence>
<evidence type="ECO:0000256" key="6">
    <source>
        <dbReference type="ARBA" id="ARBA00022968"/>
    </source>
</evidence>
<dbReference type="AlphaFoldDB" id="K3ZNW9"/>
<organism evidence="12 13">
    <name type="scientific">Setaria italica</name>
    <name type="common">Foxtail millet</name>
    <name type="synonym">Panicum italicum</name>
    <dbReference type="NCBI Taxonomy" id="4555"/>
    <lineage>
        <taxon>Eukaryota</taxon>
        <taxon>Viridiplantae</taxon>
        <taxon>Streptophyta</taxon>
        <taxon>Embryophyta</taxon>
        <taxon>Tracheophyta</taxon>
        <taxon>Spermatophyta</taxon>
        <taxon>Magnoliopsida</taxon>
        <taxon>Liliopsida</taxon>
        <taxon>Poales</taxon>
        <taxon>Poaceae</taxon>
        <taxon>PACMAD clade</taxon>
        <taxon>Panicoideae</taxon>
        <taxon>Panicodae</taxon>
        <taxon>Paniceae</taxon>
        <taxon>Cenchrinae</taxon>
        <taxon>Setaria</taxon>
    </lineage>
</organism>
<dbReference type="PANTHER" id="PTHR46779:SF5">
    <property type="entry name" value="BETA-16-GALACTOSYLTRANSFERASE GALT29A"/>
    <property type="match status" value="1"/>
</dbReference>
<dbReference type="RefSeq" id="XP_004978694.1">
    <property type="nucleotide sequence ID" value="XM_004978637.1"/>
</dbReference>
<dbReference type="InterPro" id="IPR001675">
    <property type="entry name" value="Glyco_trans_29"/>
</dbReference>
<keyword evidence="6" id="KW-0735">Signal-anchor</keyword>
<evidence type="ECO:0000256" key="9">
    <source>
        <dbReference type="ARBA" id="ARBA00023136"/>
    </source>
</evidence>
<evidence type="ECO:0008006" key="14">
    <source>
        <dbReference type="Google" id="ProtNLM"/>
    </source>
</evidence>
<keyword evidence="8" id="KW-0333">Golgi apparatus</keyword>
<dbReference type="GO" id="GO:0008373">
    <property type="term" value="F:sialyltransferase activity"/>
    <property type="evidence" value="ECO:0000318"/>
    <property type="project" value="GO_Central"/>
</dbReference>
<gene>
    <name evidence="12" type="primary">LOC101753470</name>
    <name evidence="11" type="ORF">SETIT_8G033500v2</name>
</gene>
<dbReference type="EMBL" id="CM003535">
    <property type="protein sequence ID" value="RCV37071.1"/>
    <property type="molecule type" value="Genomic_DNA"/>
</dbReference>
<evidence type="ECO:0000256" key="5">
    <source>
        <dbReference type="ARBA" id="ARBA00022692"/>
    </source>
</evidence>
<dbReference type="OrthoDB" id="10264956at2759"/>
<evidence type="ECO:0000256" key="7">
    <source>
        <dbReference type="ARBA" id="ARBA00022989"/>
    </source>
</evidence>
<keyword evidence="9" id="KW-0472">Membrane</keyword>
<keyword evidence="10" id="KW-0325">Glycoprotein</keyword>
<evidence type="ECO:0000256" key="3">
    <source>
        <dbReference type="ARBA" id="ARBA00022676"/>
    </source>
</evidence>
<comment type="similarity">
    <text evidence="2">Belongs to the glycosyltransferase 29 family.</text>
</comment>
<dbReference type="InterPro" id="IPR038578">
    <property type="entry name" value="GT29-like_sf"/>
</dbReference>
<evidence type="ECO:0000313" key="12">
    <source>
        <dbReference type="EnsemblPlants" id="KQK93591"/>
    </source>
</evidence>
<dbReference type="Pfam" id="PF00777">
    <property type="entry name" value="Glyco_transf_29"/>
    <property type="match status" value="2"/>
</dbReference>
<dbReference type="OMA" id="HHYHTNR"/>
<accession>K3ZNW9</accession>
<dbReference type="EnsemblPlants" id="KQK93591">
    <property type="protein sequence ID" value="KQK93591"/>
    <property type="gene ID" value="SETIT_028299mg"/>
</dbReference>
<reference evidence="11" key="2">
    <citation type="submission" date="2015-07" db="EMBL/GenBank/DDBJ databases">
        <authorList>
            <person name="Noorani M."/>
        </authorList>
    </citation>
    <scope>NUCLEOTIDE SEQUENCE</scope>
    <source>
        <strain evidence="11">Yugu1</strain>
    </source>
</reference>
<protein>
    <recommendedName>
        <fullName evidence="14">Sialyltransferase-like protein</fullName>
    </recommendedName>
</protein>
<proteinExistence type="inferred from homology"/>
<dbReference type="Gramene" id="KQK93591">
    <property type="protein sequence ID" value="KQK93591"/>
    <property type="gene ID" value="SETIT_028299mg"/>
</dbReference>
<sequence length="408" mass="44275">MKLRHLPPVLFLLVTALSLPAFSFRRNLFLPRDPSPSQQHHAGDDALLRRLAAVDAGADQILAEAAAMLANASISSSTHHHSSSLGNGHHRLLTLRLPCCSSNATVSRLRVPYDTLPEDGALLAAFRASLRSYLLAHHHIRRRRSGANNAAIASVMRDLPGLLGRRRRFPTCAVVGNSGILLGSGRGPQIDAHDFVVRLNNAPAGAAAAFAPDVGSKTSLAFAHSFVLRRCAGPSAATVPGCACHPYGRSVPLAMYVSHPAHLLDALACGATATPASPFRLRLTDARLDALCARIAKYYSMRRFVAATGEPESNWRGGDERTPHFHYSSGLQAVVMTLGACEEVSMFGFGKAAGAKHHYHTERKKETEVHDYEAEYQFYRDLQSRPEAVPFLDEAPAGFKLPPVKQYW</sequence>
<evidence type="ECO:0000256" key="4">
    <source>
        <dbReference type="ARBA" id="ARBA00022679"/>
    </source>
</evidence>
<name>K3ZNW9_SETIT</name>